<dbReference type="InterPro" id="IPR043899">
    <property type="entry name" value="DUF5789"/>
</dbReference>
<protein>
    <recommendedName>
        <fullName evidence="4">DUF2795 domain-containing protein</fullName>
    </recommendedName>
</protein>
<feature type="region of interest" description="Disordered" evidence="1">
    <location>
        <begin position="70"/>
        <end position="95"/>
    </location>
</feature>
<dbReference type="OrthoDB" id="317850at2157"/>
<proteinExistence type="predicted"/>
<evidence type="ECO:0000313" key="3">
    <source>
        <dbReference type="Proteomes" id="UP000471521"/>
    </source>
</evidence>
<dbReference type="Pfam" id="PF19102">
    <property type="entry name" value="DUF5789"/>
    <property type="match status" value="1"/>
</dbReference>
<gene>
    <name evidence="2" type="ORF">GRX66_10220</name>
</gene>
<organism evidence="2 3">
    <name type="scientific">Halobacterium bonnevillei</name>
    <dbReference type="NCBI Taxonomy" id="2692200"/>
    <lineage>
        <taxon>Archaea</taxon>
        <taxon>Methanobacteriati</taxon>
        <taxon>Methanobacteriota</taxon>
        <taxon>Stenosarchaea group</taxon>
        <taxon>Halobacteria</taxon>
        <taxon>Halobacteriales</taxon>
        <taxon>Halobacteriaceae</taxon>
        <taxon>Halobacterium</taxon>
    </lineage>
</organism>
<keyword evidence="3" id="KW-1185">Reference proteome</keyword>
<evidence type="ECO:0000313" key="2">
    <source>
        <dbReference type="EMBL" id="MXR20960.1"/>
    </source>
</evidence>
<name>A0A6B0SQ57_9EURY</name>
<dbReference type="RefSeq" id="WP_159526468.1">
    <property type="nucleotide sequence ID" value="NZ_WUUU01000074.1"/>
</dbReference>
<dbReference type="Proteomes" id="UP000471521">
    <property type="component" value="Unassembled WGS sequence"/>
</dbReference>
<dbReference type="AlphaFoldDB" id="A0A6B0SQ57"/>
<sequence length="95" mass="10060">MAERVTLRALEAELSAENYPLTREAVLDEYGDVVLDLPGGEEALADALARVGADDFPDHAAVVASINTGIGGDGVGRRDYTDRGGNADSRKHESF</sequence>
<accession>A0A6B0SQ57</accession>
<dbReference type="EMBL" id="WUUU01000074">
    <property type="protein sequence ID" value="MXR20960.1"/>
    <property type="molecule type" value="Genomic_DNA"/>
</dbReference>
<reference evidence="2 3" key="1">
    <citation type="submission" date="2019-12" db="EMBL/GenBank/DDBJ databases">
        <title>Isolation and characterization of three novel carbon monoxide-oxidizing members of Halobacteria from salione crusts and soils.</title>
        <authorList>
            <person name="Myers M.R."/>
            <person name="King G.M."/>
        </authorList>
    </citation>
    <scope>NUCLEOTIDE SEQUENCE [LARGE SCALE GENOMIC DNA]</scope>
    <source>
        <strain evidence="2 3">PCN9</strain>
    </source>
</reference>
<evidence type="ECO:0000256" key="1">
    <source>
        <dbReference type="SAM" id="MobiDB-lite"/>
    </source>
</evidence>
<evidence type="ECO:0008006" key="4">
    <source>
        <dbReference type="Google" id="ProtNLM"/>
    </source>
</evidence>
<comment type="caution">
    <text evidence="2">The sequence shown here is derived from an EMBL/GenBank/DDBJ whole genome shotgun (WGS) entry which is preliminary data.</text>
</comment>